<keyword evidence="7 11" id="KW-1133">Transmembrane helix</keyword>
<evidence type="ECO:0000256" key="10">
    <source>
        <dbReference type="ARBA" id="ARBA00023303"/>
    </source>
</evidence>
<dbReference type="GO" id="GO:0005886">
    <property type="term" value="C:plasma membrane"/>
    <property type="evidence" value="ECO:0007669"/>
    <property type="project" value="TreeGrafter"/>
</dbReference>
<dbReference type="AlphaFoldDB" id="T1B756"/>
<gene>
    <name evidence="14" type="ORF">B2A_01495</name>
</gene>
<reference evidence="14" key="1">
    <citation type="submission" date="2013-08" db="EMBL/GenBank/DDBJ databases">
        <authorList>
            <person name="Mendez C."/>
            <person name="Richter M."/>
            <person name="Ferrer M."/>
            <person name="Sanchez J."/>
        </authorList>
    </citation>
    <scope>NUCLEOTIDE SEQUENCE</scope>
</reference>
<evidence type="ECO:0000256" key="11">
    <source>
        <dbReference type="SAM" id="Phobius"/>
    </source>
</evidence>
<evidence type="ECO:0000256" key="8">
    <source>
        <dbReference type="ARBA" id="ARBA00023065"/>
    </source>
</evidence>
<dbReference type="Pfam" id="PF07885">
    <property type="entry name" value="Ion_trans_2"/>
    <property type="match status" value="1"/>
</dbReference>
<organism evidence="14">
    <name type="scientific">mine drainage metagenome</name>
    <dbReference type="NCBI Taxonomy" id="410659"/>
    <lineage>
        <taxon>unclassified sequences</taxon>
        <taxon>metagenomes</taxon>
        <taxon>ecological metagenomes</taxon>
    </lineage>
</organism>
<dbReference type="InterPro" id="IPR013518">
    <property type="entry name" value="K_chnl_inward-rec_Kir_cyto"/>
</dbReference>
<keyword evidence="8" id="KW-0406">Ion transport</keyword>
<keyword evidence="4 11" id="KW-0812">Transmembrane</keyword>
<evidence type="ECO:0000256" key="9">
    <source>
        <dbReference type="ARBA" id="ARBA00023136"/>
    </source>
</evidence>
<comment type="subcellular location">
    <subcellularLocation>
        <location evidence="1">Membrane</location>
        <topology evidence="1">Multi-pass membrane protein</topology>
    </subcellularLocation>
</comment>
<keyword evidence="5" id="KW-0851">Voltage-gated channel</keyword>
<dbReference type="InterPro" id="IPR016449">
    <property type="entry name" value="K_chnl_inward-rec_Kir"/>
</dbReference>
<protein>
    <submittedName>
        <fullName evidence="14">K+ channel, inward rectifier</fullName>
    </submittedName>
</protein>
<evidence type="ECO:0000259" key="13">
    <source>
        <dbReference type="Pfam" id="PF17655"/>
    </source>
</evidence>
<evidence type="ECO:0000313" key="14">
    <source>
        <dbReference type="EMBL" id="EQD65697.1"/>
    </source>
</evidence>
<dbReference type="PANTHER" id="PTHR11767:SF102">
    <property type="entry name" value="INWARDLY RECTIFYING POTASSIUM CHANNEL 1, ISOFORM F"/>
    <property type="match status" value="1"/>
</dbReference>
<evidence type="ECO:0000256" key="2">
    <source>
        <dbReference type="ARBA" id="ARBA00022448"/>
    </source>
</evidence>
<name>T1B756_9ZZZZ</name>
<keyword evidence="2" id="KW-0813">Transport</keyword>
<evidence type="ECO:0000256" key="5">
    <source>
        <dbReference type="ARBA" id="ARBA00022882"/>
    </source>
</evidence>
<dbReference type="GO" id="GO:1990573">
    <property type="term" value="P:potassium ion import across plasma membrane"/>
    <property type="evidence" value="ECO:0007669"/>
    <property type="project" value="TreeGrafter"/>
</dbReference>
<feature type="domain" description="Inward rectifier potassium channel C-terminal" evidence="13">
    <location>
        <begin position="116"/>
        <end position="195"/>
    </location>
</feature>
<dbReference type="GO" id="GO:0034765">
    <property type="term" value="P:regulation of monoatomic ion transmembrane transport"/>
    <property type="evidence" value="ECO:0007669"/>
    <property type="project" value="TreeGrafter"/>
</dbReference>
<sequence length="198" mass="22510">MGLGQSRFRDLYHWLLTVRWTVFLAFVAAVYIFVNLFFGALFWLDPGGVAHLAGGSFWDASFFSVQTLATIGYGHWYPLDSYAKIVSSIEPLIGFMGLALVTGILFARVSRPSTRIRFSREALITPFYGKPTLMFRLGNSRHNLIVNGEIAAYLVRMERSPEGQELRRIYDLPLTRSRTPLFQMTWLVMHETTSSSSV</sequence>
<dbReference type="InterPro" id="IPR041647">
    <property type="entry name" value="IRK_C"/>
</dbReference>
<evidence type="ECO:0000256" key="7">
    <source>
        <dbReference type="ARBA" id="ARBA00022989"/>
    </source>
</evidence>
<dbReference type="InterPro" id="IPR013099">
    <property type="entry name" value="K_chnl_dom"/>
</dbReference>
<evidence type="ECO:0000259" key="12">
    <source>
        <dbReference type="Pfam" id="PF07885"/>
    </source>
</evidence>
<reference evidence="14" key="2">
    <citation type="journal article" date="2014" name="ISME J.">
        <title>Microbial stratification in low pH oxic and suboxic macroscopic growths along an acid mine drainage.</title>
        <authorList>
            <person name="Mendez-Garcia C."/>
            <person name="Mesa V."/>
            <person name="Sprenger R.R."/>
            <person name="Richter M."/>
            <person name="Diez M.S."/>
            <person name="Solano J."/>
            <person name="Bargiela R."/>
            <person name="Golyshina O.V."/>
            <person name="Manteca A."/>
            <person name="Ramos J.L."/>
            <person name="Gallego J.R."/>
            <person name="Llorente I."/>
            <person name="Martins Dos Santos V.A."/>
            <person name="Jensen O.N."/>
            <person name="Pelaez A.I."/>
            <person name="Sanchez J."/>
            <person name="Ferrer M."/>
        </authorList>
    </citation>
    <scope>NUCLEOTIDE SEQUENCE</scope>
</reference>
<dbReference type="EMBL" id="AUZZ01001099">
    <property type="protein sequence ID" value="EQD65697.1"/>
    <property type="molecule type" value="Genomic_DNA"/>
</dbReference>
<dbReference type="GO" id="GO:0034702">
    <property type="term" value="C:monoatomic ion channel complex"/>
    <property type="evidence" value="ECO:0007669"/>
    <property type="project" value="UniProtKB-KW"/>
</dbReference>
<keyword evidence="3" id="KW-0633">Potassium transport</keyword>
<dbReference type="SUPFAM" id="SSF81324">
    <property type="entry name" value="Voltage-gated potassium channels"/>
    <property type="match status" value="1"/>
</dbReference>
<dbReference type="PANTHER" id="PTHR11767">
    <property type="entry name" value="INWARD RECTIFIER POTASSIUM CHANNEL"/>
    <property type="match status" value="1"/>
</dbReference>
<evidence type="ECO:0000256" key="3">
    <source>
        <dbReference type="ARBA" id="ARBA00022538"/>
    </source>
</evidence>
<feature type="transmembrane region" description="Helical" evidence="11">
    <location>
        <begin position="20"/>
        <end position="44"/>
    </location>
</feature>
<evidence type="ECO:0000256" key="6">
    <source>
        <dbReference type="ARBA" id="ARBA00022958"/>
    </source>
</evidence>
<dbReference type="GO" id="GO:0005242">
    <property type="term" value="F:inward rectifier potassium channel activity"/>
    <property type="evidence" value="ECO:0007669"/>
    <property type="project" value="InterPro"/>
</dbReference>
<keyword evidence="6" id="KW-0630">Potassium</keyword>
<dbReference type="SUPFAM" id="SSF81296">
    <property type="entry name" value="E set domains"/>
    <property type="match status" value="1"/>
</dbReference>
<feature type="transmembrane region" description="Helical" evidence="11">
    <location>
        <begin position="88"/>
        <end position="107"/>
    </location>
</feature>
<accession>T1B756</accession>
<evidence type="ECO:0000256" key="1">
    <source>
        <dbReference type="ARBA" id="ARBA00004141"/>
    </source>
</evidence>
<dbReference type="Gene3D" id="2.60.40.1400">
    <property type="entry name" value="G protein-activated inward rectifier potassium channel 1"/>
    <property type="match status" value="1"/>
</dbReference>
<dbReference type="InterPro" id="IPR014756">
    <property type="entry name" value="Ig_E-set"/>
</dbReference>
<evidence type="ECO:0000256" key="4">
    <source>
        <dbReference type="ARBA" id="ARBA00022692"/>
    </source>
</evidence>
<keyword evidence="9 11" id="KW-0472">Membrane</keyword>
<keyword evidence="10 14" id="KW-0407">Ion channel</keyword>
<feature type="domain" description="Potassium channel" evidence="12">
    <location>
        <begin position="33"/>
        <end position="109"/>
    </location>
</feature>
<dbReference type="Gene3D" id="1.10.287.70">
    <property type="match status" value="1"/>
</dbReference>
<comment type="caution">
    <text evidence="14">The sequence shown here is derived from an EMBL/GenBank/DDBJ whole genome shotgun (WGS) entry which is preliminary data.</text>
</comment>
<dbReference type="Pfam" id="PF17655">
    <property type="entry name" value="IRK_C"/>
    <property type="match status" value="1"/>
</dbReference>
<proteinExistence type="predicted"/>